<keyword evidence="1" id="KW-0472">Membrane</keyword>
<dbReference type="Proteomes" id="UP000617628">
    <property type="component" value="Unassembled WGS sequence"/>
</dbReference>
<dbReference type="RefSeq" id="WP_200357776.1">
    <property type="nucleotide sequence ID" value="NZ_JAENIL010000050.1"/>
</dbReference>
<feature type="transmembrane region" description="Helical" evidence="1">
    <location>
        <begin position="45"/>
        <end position="64"/>
    </location>
</feature>
<protein>
    <submittedName>
        <fullName evidence="2">Uncharacterized protein</fullName>
    </submittedName>
</protein>
<dbReference type="AlphaFoldDB" id="A0A934S550"/>
<keyword evidence="1" id="KW-1133">Transmembrane helix</keyword>
<sequence length="143" mass="16339">MNNHLRITIAYLVFGALWIFFSDSLLHLMTSDPELLRSIQTAKGWSYVCLSGGLIFVLTKRAFWLEQQREKEKREAVVNTVRVAHDILGNYLNQMTLVTLEAEECVEFDRELVTLAKRITKEAGGELRKLGEIDSEVPEKVAI</sequence>
<name>A0A934S550_9BACT</name>
<evidence type="ECO:0000256" key="1">
    <source>
        <dbReference type="SAM" id="Phobius"/>
    </source>
</evidence>
<keyword evidence="3" id="KW-1185">Reference proteome</keyword>
<dbReference type="EMBL" id="JAENIL010000050">
    <property type="protein sequence ID" value="MBK1879564.1"/>
    <property type="molecule type" value="Genomic_DNA"/>
</dbReference>
<feature type="transmembrane region" description="Helical" evidence="1">
    <location>
        <begin position="7"/>
        <end position="25"/>
    </location>
</feature>
<evidence type="ECO:0000313" key="2">
    <source>
        <dbReference type="EMBL" id="MBK1879564.1"/>
    </source>
</evidence>
<accession>A0A934S550</accession>
<evidence type="ECO:0000313" key="3">
    <source>
        <dbReference type="Proteomes" id="UP000617628"/>
    </source>
</evidence>
<reference evidence="2" key="1">
    <citation type="submission" date="2021-01" db="EMBL/GenBank/DDBJ databases">
        <title>Modified the classification status of verrucomicrobia.</title>
        <authorList>
            <person name="Feng X."/>
        </authorList>
    </citation>
    <scope>NUCLEOTIDE SEQUENCE</scope>
    <source>
        <strain evidence="2">KCTC 13126</strain>
    </source>
</reference>
<organism evidence="2 3">
    <name type="scientific">Pelagicoccus mobilis</name>
    <dbReference type="NCBI Taxonomy" id="415221"/>
    <lineage>
        <taxon>Bacteria</taxon>
        <taxon>Pseudomonadati</taxon>
        <taxon>Verrucomicrobiota</taxon>
        <taxon>Opitutia</taxon>
        <taxon>Puniceicoccales</taxon>
        <taxon>Pelagicoccaceae</taxon>
        <taxon>Pelagicoccus</taxon>
    </lineage>
</organism>
<comment type="caution">
    <text evidence="2">The sequence shown here is derived from an EMBL/GenBank/DDBJ whole genome shotgun (WGS) entry which is preliminary data.</text>
</comment>
<gene>
    <name evidence="2" type="ORF">JIN87_21950</name>
</gene>
<keyword evidence="1" id="KW-0812">Transmembrane</keyword>
<proteinExistence type="predicted"/>